<sequence length="44" mass="4639">MINQVVVEGNLGIGSVSTITGETGITKFSIAIETISFLEIKKAE</sequence>
<dbReference type="RefSeq" id="WP_262509885.1">
    <property type="nucleotide sequence ID" value="NZ_QGGO01000052.1"/>
</dbReference>
<gene>
    <name evidence="1" type="ORF">LV89_04929</name>
</gene>
<evidence type="ECO:0000313" key="2">
    <source>
        <dbReference type="Proteomes" id="UP000245489"/>
    </source>
</evidence>
<name>A0A316DDL8_9BACT</name>
<accession>A0A316DDL8</accession>
<dbReference type="Proteomes" id="UP000245489">
    <property type="component" value="Unassembled WGS sequence"/>
</dbReference>
<dbReference type="EMBL" id="QGGO01000052">
    <property type="protein sequence ID" value="PWK16114.1"/>
    <property type="molecule type" value="Genomic_DNA"/>
</dbReference>
<evidence type="ECO:0000313" key="1">
    <source>
        <dbReference type="EMBL" id="PWK16114.1"/>
    </source>
</evidence>
<organism evidence="1 2">
    <name type="scientific">Arcicella aurantiaca</name>
    <dbReference type="NCBI Taxonomy" id="591202"/>
    <lineage>
        <taxon>Bacteria</taxon>
        <taxon>Pseudomonadati</taxon>
        <taxon>Bacteroidota</taxon>
        <taxon>Cytophagia</taxon>
        <taxon>Cytophagales</taxon>
        <taxon>Flectobacillaceae</taxon>
        <taxon>Arcicella</taxon>
    </lineage>
</organism>
<keyword evidence="2" id="KW-1185">Reference proteome</keyword>
<proteinExistence type="predicted"/>
<protein>
    <submittedName>
        <fullName evidence="1">Uncharacterized protein</fullName>
    </submittedName>
</protein>
<comment type="caution">
    <text evidence="1">The sequence shown here is derived from an EMBL/GenBank/DDBJ whole genome shotgun (WGS) entry which is preliminary data.</text>
</comment>
<dbReference type="AlphaFoldDB" id="A0A316DDL8"/>
<reference evidence="1 2" key="1">
    <citation type="submission" date="2018-05" db="EMBL/GenBank/DDBJ databases">
        <title>Genomic Encyclopedia of Archaeal and Bacterial Type Strains, Phase II (KMG-II): from individual species to whole genera.</title>
        <authorList>
            <person name="Goeker M."/>
        </authorList>
    </citation>
    <scope>NUCLEOTIDE SEQUENCE [LARGE SCALE GENOMIC DNA]</scope>
    <source>
        <strain evidence="1 2">DSM 22214</strain>
    </source>
</reference>